<comment type="subcellular location">
    <subcellularLocation>
        <location evidence="1">Cell membrane</location>
        <topology evidence="1">Multi-pass membrane protein</topology>
    </subcellularLocation>
</comment>
<evidence type="ECO:0000256" key="3">
    <source>
        <dbReference type="ARBA" id="ARBA00022475"/>
    </source>
</evidence>
<gene>
    <name evidence="9" type="ORF">cpu_24910</name>
</gene>
<accession>A0A1L8CYM8</accession>
<dbReference type="Gene3D" id="1.20.1250.20">
    <property type="entry name" value="MFS general substrate transporter like domains"/>
    <property type="match status" value="1"/>
</dbReference>
<evidence type="ECO:0000259" key="8">
    <source>
        <dbReference type="PROSITE" id="PS50850"/>
    </source>
</evidence>
<feature type="transmembrane region" description="Helical" evidence="7">
    <location>
        <begin position="20"/>
        <end position="46"/>
    </location>
</feature>
<dbReference type="PROSITE" id="PS50850">
    <property type="entry name" value="MFS"/>
    <property type="match status" value="1"/>
</dbReference>
<dbReference type="InterPro" id="IPR022324">
    <property type="entry name" value="Bacilysin_exporter_BacE_put"/>
</dbReference>
<evidence type="ECO:0000256" key="6">
    <source>
        <dbReference type="ARBA" id="ARBA00023136"/>
    </source>
</evidence>
<feature type="transmembrane region" description="Helical" evidence="7">
    <location>
        <begin position="174"/>
        <end position="197"/>
    </location>
</feature>
<dbReference type="PANTHER" id="PTHR23513:SF11">
    <property type="entry name" value="STAPHYLOFERRIN A TRANSPORTER"/>
    <property type="match status" value="1"/>
</dbReference>
<evidence type="ECO:0000313" key="10">
    <source>
        <dbReference type="Proteomes" id="UP000187485"/>
    </source>
</evidence>
<dbReference type="STRING" id="870242.cpu_24910"/>
<name>A0A1L8CYM8_9THEO</name>
<protein>
    <submittedName>
        <fullName evidence="9">MFS transporter</fullName>
    </submittedName>
</protein>
<keyword evidence="10" id="KW-1185">Reference proteome</keyword>
<evidence type="ECO:0000256" key="7">
    <source>
        <dbReference type="SAM" id="Phobius"/>
    </source>
</evidence>
<feature type="transmembrane region" description="Helical" evidence="7">
    <location>
        <begin position="352"/>
        <end position="371"/>
    </location>
</feature>
<dbReference type="CDD" id="cd06173">
    <property type="entry name" value="MFS_MefA_like"/>
    <property type="match status" value="1"/>
</dbReference>
<feature type="transmembrane region" description="Helical" evidence="7">
    <location>
        <begin position="263"/>
        <end position="282"/>
    </location>
</feature>
<dbReference type="RefSeq" id="WP_075860377.1">
    <property type="nucleotide sequence ID" value="NZ_BDJK01000066.1"/>
</dbReference>
<dbReference type="AlphaFoldDB" id="A0A1L8CYM8"/>
<dbReference type="InterPro" id="IPR010290">
    <property type="entry name" value="TM_effector"/>
</dbReference>
<feature type="transmembrane region" description="Helical" evidence="7">
    <location>
        <begin position="377"/>
        <end position="402"/>
    </location>
</feature>
<organism evidence="9 10">
    <name type="scientific">Carboxydothermus pertinax</name>
    <dbReference type="NCBI Taxonomy" id="870242"/>
    <lineage>
        <taxon>Bacteria</taxon>
        <taxon>Bacillati</taxon>
        <taxon>Bacillota</taxon>
        <taxon>Clostridia</taxon>
        <taxon>Thermoanaerobacterales</taxon>
        <taxon>Thermoanaerobacteraceae</taxon>
        <taxon>Carboxydothermus</taxon>
    </lineage>
</organism>
<evidence type="ECO:0000256" key="4">
    <source>
        <dbReference type="ARBA" id="ARBA00022692"/>
    </source>
</evidence>
<keyword evidence="2" id="KW-0813">Transport</keyword>
<feature type="domain" description="Major facilitator superfamily (MFS) profile" evidence="8">
    <location>
        <begin position="14"/>
        <end position="406"/>
    </location>
</feature>
<feature type="transmembrane region" description="Helical" evidence="7">
    <location>
        <begin position="318"/>
        <end position="340"/>
    </location>
</feature>
<dbReference type="OrthoDB" id="9775268at2"/>
<sequence length="406" mass="44323">MAKELSIKLRTFSALSHKNYRLFFFGQALSLIGTWMQSVALFWLTLELTRSPFLLGVLSAVQFAPMTFLSVVGGVAADRFPKKRILIITQSFMMALAGFLTVLTSLHLISYWHLLLIAFGLGIANSFDMPTRQAFVIDLVGPEDLTNAIALNSSIFNLARLLGPALAGVVLAKYGSATCFFINTLSFTAVLAGLFLMDNLKARKKSSPTSLKEDLTEGFRYLKSHQKLLKTILVVAVLSIFAMNFSVLIPILARIDLKLPAEMFGFMMSSFGLGALMGALSMATFSKKLNLNKVINTSAFLMAFLQLAMPLAKKPILAMVLLFLTGFFTIAFNSGSNSYLQKNVNDTYRGRVMSIYTTVFAGFAPLGSLFAGTVSHYLNAAGTFAVGAILALILILMINFTLGRKP</sequence>
<keyword evidence="3" id="KW-1003">Cell membrane</keyword>
<dbReference type="InterPro" id="IPR036259">
    <property type="entry name" value="MFS_trans_sf"/>
</dbReference>
<feature type="transmembrane region" description="Helical" evidence="7">
    <location>
        <begin position="294"/>
        <end position="312"/>
    </location>
</feature>
<dbReference type="GO" id="GO:0022857">
    <property type="term" value="F:transmembrane transporter activity"/>
    <property type="evidence" value="ECO:0007669"/>
    <property type="project" value="InterPro"/>
</dbReference>
<dbReference type="InterPro" id="IPR020846">
    <property type="entry name" value="MFS_dom"/>
</dbReference>
<dbReference type="PRINTS" id="PR01988">
    <property type="entry name" value="EXPORTERBACE"/>
</dbReference>
<evidence type="ECO:0000256" key="5">
    <source>
        <dbReference type="ARBA" id="ARBA00022989"/>
    </source>
</evidence>
<dbReference type="Pfam" id="PF05977">
    <property type="entry name" value="MFS_3"/>
    <property type="match status" value="1"/>
</dbReference>
<keyword evidence="6 7" id="KW-0472">Membrane</keyword>
<keyword evidence="5 7" id="KW-1133">Transmembrane helix</keyword>
<dbReference type="SUPFAM" id="SSF103473">
    <property type="entry name" value="MFS general substrate transporter"/>
    <property type="match status" value="1"/>
</dbReference>
<proteinExistence type="predicted"/>
<dbReference type="GO" id="GO:0005886">
    <property type="term" value="C:plasma membrane"/>
    <property type="evidence" value="ECO:0007669"/>
    <property type="project" value="UniProtKB-SubCell"/>
</dbReference>
<dbReference type="Proteomes" id="UP000187485">
    <property type="component" value="Unassembled WGS sequence"/>
</dbReference>
<evidence type="ECO:0000313" key="9">
    <source>
        <dbReference type="EMBL" id="GAV23981.1"/>
    </source>
</evidence>
<feature type="transmembrane region" description="Helical" evidence="7">
    <location>
        <begin position="52"/>
        <end position="73"/>
    </location>
</feature>
<reference evidence="10" key="1">
    <citation type="submission" date="2016-12" db="EMBL/GenBank/DDBJ databases">
        <title>Draft Genome Sequences od Carboxydothermus pertinax and islandicus, Hydrogenogenic Carboxydotrophic Bacteria.</title>
        <authorList>
            <person name="Fukuyama Y."/>
            <person name="Ohmae K."/>
            <person name="Yoneda Y."/>
            <person name="Yoshida T."/>
            <person name="Sako Y."/>
        </authorList>
    </citation>
    <scope>NUCLEOTIDE SEQUENCE [LARGE SCALE GENOMIC DNA]</scope>
    <source>
        <strain evidence="10">Ug1</strain>
    </source>
</reference>
<feature type="transmembrane region" description="Helical" evidence="7">
    <location>
        <begin position="228"/>
        <end position="251"/>
    </location>
</feature>
<evidence type="ECO:0000256" key="1">
    <source>
        <dbReference type="ARBA" id="ARBA00004651"/>
    </source>
</evidence>
<dbReference type="EMBL" id="BDJK01000066">
    <property type="protein sequence ID" value="GAV23981.1"/>
    <property type="molecule type" value="Genomic_DNA"/>
</dbReference>
<evidence type="ECO:0000256" key="2">
    <source>
        <dbReference type="ARBA" id="ARBA00022448"/>
    </source>
</evidence>
<dbReference type="PANTHER" id="PTHR23513">
    <property type="entry name" value="INTEGRAL MEMBRANE EFFLUX PROTEIN-RELATED"/>
    <property type="match status" value="1"/>
</dbReference>
<keyword evidence="4 7" id="KW-0812">Transmembrane</keyword>
<comment type="caution">
    <text evidence="9">The sequence shown here is derived from an EMBL/GenBank/DDBJ whole genome shotgun (WGS) entry which is preliminary data.</text>
</comment>